<evidence type="ECO:0000313" key="3">
    <source>
        <dbReference type="EMBL" id="CAJ1956793.1"/>
    </source>
</evidence>
<protein>
    <submittedName>
        <fullName evidence="3">Uncharacterized protein</fullName>
    </submittedName>
</protein>
<reference evidence="3" key="1">
    <citation type="submission" date="2023-08" db="EMBL/GenBank/DDBJ databases">
        <authorList>
            <person name="Audoor S."/>
            <person name="Bilcke G."/>
        </authorList>
    </citation>
    <scope>NUCLEOTIDE SEQUENCE</scope>
</reference>
<feature type="compositionally biased region" description="Pro residues" evidence="1">
    <location>
        <begin position="326"/>
        <end position="337"/>
    </location>
</feature>
<feature type="compositionally biased region" description="Basic and acidic residues" evidence="1">
    <location>
        <begin position="185"/>
        <end position="202"/>
    </location>
</feature>
<feature type="compositionally biased region" description="Acidic residues" evidence="1">
    <location>
        <begin position="100"/>
        <end position="113"/>
    </location>
</feature>
<accession>A0AAD2PVQ9</accession>
<gene>
    <name evidence="3" type="ORF">CYCCA115_LOCUS16400</name>
</gene>
<comment type="caution">
    <text evidence="3">The sequence shown here is derived from an EMBL/GenBank/DDBJ whole genome shotgun (WGS) entry which is preliminary data.</text>
</comment>
<keyword evidence="2" id="KW-0812">Transmembrane</keyword>
<dbReference type="AlphaFoldDB" id="A0AAD2PVQ9"/>
<feature type="region of interest" description="Disordered" evidence="1">
    <location>
        <begin position="99"/>
        <end position="119"/>
    </location>
</feature>
<dbReference type="EMBL" id="CAKOGP040001925">
    <property type="protein sequence ID" value="CAJ1956793.1"/>
    <property type="molecule type" value="Genomic_DNA"/>
</dbReference>
<keyword evidence="2" id="KW-1133">Transmembrane helix</keyword>
<keyword evidence="4" id="KW-1185">Reference proteome</keyword>
<sequence>MEDASKSRLYENNWNTTMNSRWNRLLIFVFCVLIQAGTASGASLVDTFELVDSSEIQPVKRILSPSRKRRLGGYRPPDDSDVHCDLLSPFLQSMYPQCADSDDEEEMDPDERPDDTGIRNSLIPYDLSVGIKNRVLNLEETRYVRYVVTKAVSKALSDNSPFYIPKAKKGGNGNGGNSSSSSSSDDNRDGNRERRLETKEETKLRLLAEEMMSWGEDTDDEFAWDEDSRYEPTTTTMAGEDLPSPMNTIAPTIPNRNSSWGGNWSENGTESWIGNGTESWIGNGTESWSGNGTESWSGNWSGSGNNSWSGGEQPRPALPGVSSSPYPAPESGPPPPDGGGGGGNDPSIWLWRFFTSAETPIHSPTTNTQEDVMLYPMRVEFVAWWRKRNKAIVKRRVLSEVRKVCFDVCNRVILNGELYENLVHSIEWYLDHNRISPQEAEIAAWLLEEGNIFFLDPTEDRLPTYLYPLETEWGRRESVGALLFFLTLVVAWGLFFFSIAKKTEQPVPDGSHLLTEDGVRNLLTVGWKYEKQKDGSQLFLKVYDKANMGYSDNDSVMMGGVEKLAIAEDQAAPAALTDSTDPTDRDTATVTNRTVGGEGAGSSGQHLSATFTNNSSQENSDRDDDNNSEDKRMPSLKSKSFDTI</sequence>
<evidence type="ECO:0000313" key="4">
    <source>
        <dbReference type="Proteomes" id="UP001295423"/>
    </source>
</evidence>
<feature type="compositionally biased region" description="Polar residues" evidence="1">
    <location>
        <begin position="603"/>
        <end position="612"/>
    </location>
</feature>
<feature type="transmembrane region" description="Helical" evidence="2">
    <location>
        <begin position="479"/>
        <end position="500"/>
    </location>
</feature>
<feature type="region of interest" description="Disordered" evidence="1">
    <location>
        <begin position="573"/>
        <end position="644"/>
    </location>
</feature>
<evidence type="ECO:0000256" key="1">
    <source>
        <dbReference type="SAM" id="MobiDB-lite"/>
    </source>
</evidence>
<evidence type="ECO:0000256" key="2">
    <source>
        <dbReference type="SAM" id="Phobius"/>
    </source>
</evidence>
<name>A0AAD2PVQ9_9STRA</name>
<keyword evidence="2" id="KW-0472">Membrane</keyword>
<organism evidence="3 4">
    <name type="scientific">Cylindrotheca closterium</name>
    <dbReference type="NCBI Taxonomy" id="2856"/>
    <lineage>
        <taxon>Eukaryota</taxon>
        <taxon>Sar</taxon>
        <taxon>Stramenopiles</taxon>
        <taxon>Ochrophyta</taxon>
        <taxon>Bacillariophyta</taxon>
        <taxon>Bacillariophyceae</taxon>
        <taxon>Bacillariophycidae</taxon>
        <taxon>Bacillariales</taxon>
        <taxon>Bacillariaceae</taxon>
        <taxon>Cylindrotheca</taxon>
    </lineage>
</organism>
<feature type="compositionally biased region" description="Polar residues" evidence="1">
    <location>
        <begin position="273"/>
        <end position="285"/>
    </location>
</feature>
<feature type="region of interest" description="Disordered" evidence="1">
    <location>
        <begin position="273"/>
        <end position="343"/>
    </location>
</feature>
<feature type="region of interest" description="Disordered" evidence="1">
    <location>
        <begin position="160"/>
        <end position="202"/>
    </location>
</feature>
<dbReference type="Proteomes" id="UP001295423">
    <property type="component" value="Unassembled WGS sequence"/>
</dbReference>
<feature type="compositionally biased region" description="Low complexity" evidence="1">
    <location>
        <begin position="286"/>
        <end position="312"/>
    </location>
</feature>
<proteinExistence type="predicted"/>